<dbReference type="STRING" id="86416.Clopa_0321"/>
<dbReference type="PATRIC" id="fig|86416.3.peg.299"/>
<sequence>MSAYKQENLIGQLSIFDIPVIEKPKNITKVVEKITETKVLSTNIHEISQDQQNVINKYKSNVYLNLIIHYGGGGVGIELRDNENFETIYVNRQGKEEFKWSKQLAVMDMDKVILDNTTIATKSNVGELAKAGDFVKAYYGKRIIEGPIVREYGLGNSILNINFEMDGISCQTAIGRHAVIEILKEAI</sequence>
<organism evidence="1 2">
    <name type="scientific">Clostridium pasteurianum BC1</name>
    <dbReference type="NCBI Taxonomy" id="86416"/>
    <lineage>
        <taxon>Bacteria</taxon>
        <taxon>Bacillati</taxon>
        <taxon>Bacillota</taxon>
        <taxon>Clostridia</taxon>
        <taxon>Eubacteriales</taxon>
        <taxon>Clostridiaceae</taxon>
        <taxon>Clostridium</taxon>
    </lineage>
</organism>
<accession>R4JYK9</accession>
<proteinExistence type="predicted"/>
<keyword evidence="2" id="KW-1185">Reference proteome</keyword>
<dbReference type="KEGG" id="cpas:Clopa_0321"/>
<dbReference type="Proteomes" id="UP000013523">
    <property type="component" value="Chromosome"/>
</dbReference>
<dbReference type="RefSeq" id="WP_015613710.1">
    <property type="nucleotide sequence ID" value="NC_021182.1"/>
</dbReference>
<evidence type="ECO:0000313" key="1">
    <source>
        <dbReference type="EMBL" id="AGK95383.1"/>
    </source>
</evidence>
<protein>
    <submittedName>
        <fullName evidence="1">Uncharacterized protein</fullName>
    </submittedName>
</protein>
<name>R4JYK9_CLOPA</name>
<gene>
    <name evidence="1" type="ORF">Clopa_0321</name>
</gene>
<dbReference type="AlphaFoldDB" id="R4JYK9"/>
<dbReference type="HOGENOM" id="CLU_1445324_0_0_9"/>
<evidence type="ECO:0000313" key="2">
    <source>
        <dbReference type="Proteomes" id="UP000013523"/>
    </source>
</evidence>
<reference evidence="1 2" key="1">
    <citation type="submission" date="2012-01" db="EMBL/GenBank/DDBJ databases">
        <title>Complete sequence of chromosome of Clostridium pasteurianum BC1.</title>
        <authorList>
            <consortium name="US DOE Joint Genome Institute"/>
            <person name="Lucas S."/>
            <person name="Han J."/>
            <person name="Lapidus A."/>
            <person name="Cheng J.-F."/>
            <person name="Goodwin L."/>
            <person name="Pitluck S."/>
            <person name="Peters L."/>
            <person name="Mikhailova N."/>
            <person name="Teshima H."/>
            <person name="Detter J.C."/>
            <person name="Han C."/>
            <person name="Tapia R."/>
            <person name="Land M."/>
            <person name="Hauser L."/>
            <person name="Kyrpides N."/>
            <person name="Ivanova N."/>
            <person name="Pagani I."/>
            <person name="Dunn J."/>
            <person name="Taghavi S."/>
            <person name="Francis A."/>
            <person name="van der Lelie D."/>
            <person name="Woyke T."/>
        </authorList>
    </citation>
    <scope>NUCLEOTIDE SEQUENCE [LARGE SCALE GENOMIC DNA]</scope>
    <source>
        <strain evidence="1 2">BC1</strain>
    </source>
</reference>
<dbReference type="OrthoDB" id="1911284at2"/>
<dbReference type="EMBL" id="CP003261">
    <property type="protein sequence ID" value="AGK95383.1"/>
    <property type="molecule type" value="Genomic_DNA"/>
</dbReference>